<feature type="region of interest" description="Disordered" evidence="1">
    <location>
        <begin position="182"/>
        <end position="226"/>
    </location>
</feature>
<dbReference type="EnsemblMetazoa" id="AEPI006733-RA">
    <property type="protein sequence ID" value="AEPI006733-PA"/>
    <property type="gene ID" value="AEPI006733"/>
</dbReference>
<feature type="region of interest" description="Disordered" evidence="1">
    <location>
        <begin position="117"/>
        <end position="158"/>
    </location>
</feature>
<feature type="compositionally biased region" description="Basic and acidic residues" evidence="1">
    <location>
        <begin position="1235"/>
        <end position="1253"/>
    </location>
</feature>
<reference evidence="2" key="2">
    <citation type="submission" date="2020-05" db="UniProtKB">
        <authorList>
            <consortium name="EnsemblMetazoa"/>
        </authorList>
    </citation>
    <scope>IDENTIFICATION</scope>
    <source>
        <strain evidence="2">Epiroticus2</strain>
    </source>
</reference>
<feature type="compositionally biased region" description="Basic and acidic residues" evidence="1">
    <location>
        <begin position="13"/>
        <end position="25"/>
    </location>
</feature>
<accession>A0A182PIH1</accession>
<proteinExistence type="predicted"/>
<dbReference type="Proteomes" id="UP000075885">
    <property type="component" value="Unassembled WGS sequence"/>
</dbReference>
<feature type="region of interest" description="Disordered" evidence="1">
    <location>
        <begin position="1223"/>
        <end position="1333"/>
    </location>
</feature>
<feature type="region of interest" description="Disordered" evidence="1">
    <location>
        <begin position="603"/>
        <end position="629"/>
    </location>
</feature>
<feature type="region of interest" description="Disordered" evidence="1">
    <location>
        <begin position="761"/>
        <end position="805"/>
    </location>
</feature>
<protein>
    <submittedName>
        <fullName evidence="2">Uncharacterized protein</fullName>
    </submittedName>
</protein>
<dbReference type="VEuPathDB" id="VectorBase:AEPI006733"/>
<sequence>ATVRQSRSRQPARRSEAPTIDRETVLKINRRPLQRRHRSCDNFWPPRSPSGDSSHRDPSPLSGAGGVLADDQGEFAIDSRRYGSHDSIHFDERIRRQHKIEPLRTLFDRENVVLTDWGQRPHPAPTVERIPDVQQQDKNDNRVYGSATGPTGNKPGCTSAERLDNHKALRDDDCIAVGVPERPATPQGTDGPVLSGNCLPAPKATGGDDYPARKEVHPPEPPPRRYYLPMDKIASGELEAMLCLFQDTPITPEQQQQQQHHPHRRESPIPGRRSATPSYIGGKSFLAHERSHSVQGFERHSHQPPASLVQDGVESKPPLKLKPSAGGRTTPQRSVLQRHPTVTDVSCIEDAAVEKDSEFNLNSNTGWNLNIDRRHELSNGDGKPPKQSYASGGHTVTPTLTCDGPGRATSPTAVSIGPDQLTTNYFDKHREPHPTVRFPLAAAGASSCDTSCEPIHSHCCTFPLTAGLEIERRMRQDHKFDSNVNCTGYRRPSVGREFHNYNEKLITDTDGDNDDVNGPSLSVDTGSTPLPWDERRITETRCQPHSSALNVSNQPNRNWINLNSNQIYHQHQRTSPRDPVVCQRVSPDDAGAVADAYHHRTADRMAGAGPDVRTATPPTGHGDSGQPARETHVAYGTTTTTTINEHANDNLQRFWPEAAKWQQQEQQQQHNHQHHCNYDNKSVRSHYHREASPSDNGQLPVPNEPPHPPLAHRYVTPSPPLPPYPLEALAPSVPWRPRARSGSSGSSVKINEIFEFPPPPPYPCDCAESDVNPAGGEPRKDLATTPDDSGRDYSTSDRIDRPEAQLSTGAIVGTTDASPLASATPCIGAVNPTTFPSCREGYQPSVDLTDRAPTTGCDNDVNAHPTSLKHRGSPEPRRSCSEWNDQDMHRPPGESFRNVFHSATDDRSLHASSSNVDVDYFKTNLTDDKTPDANANSARNFDEEPNKYDTRAPQDESIDPVGPQHRFGAENSAPARAVHGPARFDVDGSVRSARMISFTDGEFIFGPFDERSLEFGRFELLSDKLHGVRRTAPGGTGTGTMLTEAAAAAEAAPSDTDNWQLPAMESTTLIELENSVADDDKWKIAHSSPEECQQSRGSSPPAADYSRWARFENGNISPTARSHDLTANGRELPVTPPPTSPSSDPTKRRTRGEEIEDIFQQLNHSLKANASQPGDGQSDAESATKATLGQLVENVPVIERILDDLLTFSKQLLEQKQLLQERKDPIDGAAAPEDGTAKQPEKNREMAPGREINDDNLINLLATGSGREDGREMTFVDGGTAPSADRDEAQQRREGSANDERHKNRSSNNDANSNQEGDLRDGSGRASPPQQEDPFTSVAIFNWNPLDVYQQQQGLFMIDPRFALADMRAISPLPPTLSSSCQPAIMPYLPTVPEESVDSAHPYDGQSAKTPTGPGQPTGQETDVNGAPKTPAPGYKMDACHNYCPASVDPPMLATGSSATIRPDDNVDKIVQMNQVLHCYEPDNRRQREPIGTPVAVEEGTY</sequence>
<feature type="compositionally biased region" description="Basic and acidic residues" evidence="1">
    <location>
        <begin position="777"/>
        <end position="803"/>
    </location>
</feature>
<feature type="region of interest" description="Disordered" evidence="1">
    <location>
        <begin position="683"/>
        <end position="716"/>
    </location>
</feature>
<feature type="region of interest" description="Disordered" evidence="1">
    <location>
        <begin position="1395"/>
        <end position="1432"/>
    </location>
</feature>
<feature type="compositionally biased region" description="Basic residues" evidence="1">
    <location>
        <begin position="28"/>
        <end position="38"/>
    </location>
</feature>
<reference evidence="3" key="1">
    <citation type="submission" date="2013-03" db="EMBL/GenBank/DDBJ databases">
        <title>The Genome Sequence of Anopheles epiroticus epiroticus2.</title>
        <authorList>
            <consortium name="The Broad Institute Genomics Platform"/>
            <person name="Neafsey D.E."/>
            <person name="Howell P."/>
            <person name="Walker B."/>
            <person name="Young S.K."/>
            <person name="Zeng Q."/>
            <person name="Gargeya S."/>
            <person name="Fitzgerald M."/>
            <person name="Haas B."/>
            <person name="Abouelleil A."/>
            <person name="Allen A.W."/>
            <person name="Alvarado L."/>
            <person name="Arachchi H.M."/>
            <person name="Berlin A.M."/>
            <person name="Chapman S.B."/>
            <person name="Gainer-Dewar J."/>
            <person name="Goldberg J."/>
            <person name="Griggs A."/>
            <person name="Gujja S."/>
            <person name="Hansen M."/>
            <person name="Howarth C."/>
            <person name="Imamovic A."/>
            <person name="Ireland A."/>
            <person name="Larimer J."/>
            <person name="McCowan C."/>
            <person name="Murphy C."/>
            <person name="Pearson M."/>
            <person name="Poon T.W."/>
            <person name="Priest M."/>
            <person name="Roberts A."/>
            <person name="Saif S."/>
            <person name="Shea T."/>
            <person name="Sisk P."/>
            <person name="Sykes S."/>
            <person name="Wortman J."/>
            <person name="Nusbaum C."/>
            <person name="Birren B."/>
        </authorList>
    </citation>
    <scope>NUCLEOTIDE SEQUENCE [LARGE SCALE GENOMIC DNA]</scope>
    <source>
        <strain evidence="3">Epiroticus2</strain>
    </source>
</reference>
<feature type="region of interest" description="Disordered" evidence="1">
    <location>
        <begin position="1"/>
        <end position="83"/>
    </location>
</feature>
<feature type="region of interest" description="Disordered" evidence="1">
    <location>
        <begin position="659"/>
        <end position="678"/>
    </location>
</feature>
<feature type="compositionally biased region" description="Basic and acidic residues" evidence="1">
    <location>
        <begin position="129"/>
        <end position="141"/>
    </location>
</feature>
<name>A0A182PIH1_9DIPT</name>
<feature type="region of interest" description="Disordered" evidence="1">
    <location>
        <begin position="924"/>
        <end position="961"/>
    </location>
</feature>
<feature type="compositionally biased region" description="Basic and acidic residues" evidence="1">
    <location>
        <begin position="286"/>
        <end position="301"/>
    </location>
</feature>
<feature type="compositionally biased region" description="Basic and acidic residues" evidence="1">
    <location>
        <begin position="872"/>
        <end position="892"/>
    </location>
</feature>
<evidence type="ECO:0000313" key="2">
    <source>
        <dbReference type="EnsemblMetazoa" id="AEPI006733-PA"/>
    </source>
</evidence>
<feature type="compositionally biased region" description="Basic and acidic residues" evidence="1">
    <location>
        <begin position="683"/>
        <end position="692"/>
    </location>
</feature>
<organism evidence="2 3">
    <name type="scientific">Anopheles epiroticus</name>
    <dbReference type="NCBI Taxonomy" id="199890"/>
    <lineage>
        <taxon>Eukaryota</taxon>
        <taxon>Metazoa</taxon>
        <taxon>Ecdysozoa</taxon>
        <taxon>Arthropoda</taxon>
        <taxon>Hexapoda</taxon>
        <taxon>Insecta</taxon>
        <taxon>Pterygota</taxon>
        <taxon>Neoptera</taxon>
        <taxon>Endopterygota</taxon>
        <taxon>Diptera</taxon>
        <taxon>Nematocera</taxon>
        <taxon>Culicoidea</taxon>
        <taxon>Culicidae</taxon>
        <taxon>Anophelinae</taxon>
        <taxon>Anopheles</taxon>
    </lineage>
</organism>
<feature type="compositionally biased region" description="Basic and acidic residues" evidence="1">
    <location>
        <begin position="1284"/>
        <end position="1302"/>
    </location>
</feature>
<feature type="compositionally biased region" description="Polar residues" evidence="1">
    <location>
        <begin position="1306"/>
        <end position="1316"/>
    </location>
</feature>
<feature type="compositionally biased region" description="Polar residues" evidence="1">
    <location>
        <begin position="1407"/>
        <end position="1423"/>
    </location>
</feature>
<feature type="region of interest" description="Disordered" evidence="1">
    <location>
        <begin position="1115"/>
        <end position="1150"/>
    </location>
</feature>
<evidence type="ECO:0000313" key="3">
    <source>
        <dbReference type="Proteomes" id="UP000075885"/>
    </source>
</evidence>
<feature type="compositionally biased region" description="Basic residues" evidence="1">
    <location>
        <begin position="1"/>
        <end position="12"/>
    </location>
</feature>
<feature type="region of interest" description="Disordered" evidence="1">
    <location>
        <begin position="252"/>
        <end position="338"/>
    </location>
</feature>
<keyword evidence="3" id="KW-1185">Reference proteome</keyword>
<feature type="region of interest" description="Disordered" evidence="1">
    <location>
        <begin position="849"/>
        <end position="899"/>
    </location>
</feature>
<evidence type="ECO:0000256" key="1">
    <source>
        <dbReference type="SAM" id="MobiDB-lite"/>
    </source>
</evidence>
<feature type="compositionally biased region" description="Basic and acidic residues" evidence="1">
    <location>
        <begin position="940"/>
        <end position="954"/>
    </location>
</feature>
<feature type="region of interest" description="Disordered" evidence="1">
    <location>
        <begin position="1086"/>
        <end position="1105"/>
    </location>
</feature>